<evidence type="ECO:0000313" key="4">
    <source>
        <dbReference type="Proteomes" id="UP000234562"/>
    </source>
</evidence>
<feature type="domain" description="Mucin binding" evidence="2">
    <location>
        <begin position="89"/>
        <end position="167"/>
    </location>
</feature>
<accession>A0AAU8XUI0</accession>
<dbReference type="Proteomes" id="UP000234562">
    <property type="component" value="Chromosome"/>
</dbReference>
<dbReference type="EMBL" id="CP015496">
    <property type="protein sequence ID" value="AUI74433.1"/>
    <property type="molecule type" value="Genomic_DNA"/>
</dbReference>
<evidence type="ECO:0000259" key="2">
    <source>
        <dbReference type="Pfam" id="PF17965"/>
    </source>
</evidence>
<dbReference type="RefSeq" id="WP_101853863.1">
    <property type="nucleotide sequence ID" value="NZ_CP015496.1"/>
</dbReference>
<sequence length="177" mass="19181">MVIKVGKNKATDTEAAKALEKPAEEAPAKIAEEKQEPAAAKPVEEPKEKQPAAPATEPTPQPTPQPVEKPVIPEPKMAETSENPEAETQEAVINFIDLDQNGKQLTSSGVLRGMPGESINDLYSSEIPLKVIKKAGYKDVFNNFDIPGVTQRFSNNKVMIQIFTIGLSKKDSTEGNN</sequence>
<name>A0AAU8XUI0_LACHE</name>
<feature type="region of interest" description="Disordered" evidence="1">
    <location>
        <begin position="1"/>
        <end position="89"/>
    </location>
</feature>
<evidence type="ECO:0000313" key="3">
    <source>
        <dbReference type="EMBL" id="AUI74433.1"/>
    </source>
</evidence>
<reference evidence="4" key="1">
    <citation type="submission" date="2016-05" db="EMBL/GenBank/DDBJ databases">
        <title>Genome sequence of Lactobacillus helveticus FAM8105.</title>
        <authorList>
            <person name="Ahrens C."/>
            <person name="Schmid M."/>
        </authorList>
    </citation>
    <scope>NUCLEOTIDE SEQUENCE [LARGE SCALE GENOMIC DNA]</scope>
    <source>
        <strain evidence="4">FAM8105</strain>
    </source>
</reference>
<feature type="compositionally biased region" description="Pro residues" evidence="1">
    <location>
        <begin position="57"/>
        <end position="67"/>
    </location>
</feature>
<gene>
    <name evidence="3" type="ORF">Lh8105_06350</name>
</gene>
<proteinExistence type="predicted"/>
<dbReference type="Gene3D" id="3.10.20.470">
    <property type="match status" value="1"/>
</dbReference>
<protein>
    <recommendedName>
        <fullName evidence="2">Mucin binding domain-containing protein</fullName>
    </recommendedName>
</protein>
<evidence type="ECO:0000256" key="1">
    <source>
        <dbReference type="SAM" id="MobiDB-lite"/>
    </source>
</evidence>
<dbReference type="AlphaFoldDB" id="A0AAU8XUI0"/>
<feature type="compositionally biased region" description="Basic and acidic residues" evidence="1">
    <location>
        <begin position="9"/>
        <end position="50"/>
    </location>
</feature>
<dbReference type="Pfam" id="PF17965">
    <property type="entry name" value="MucBP_2"/>
    <property type="match status" value="1"/>
</dbReference>
<dbReference type="InterPro" id="IPR041558">
    <property type="entry name" value="MucBP_2"/>
</dbReference>
<organism evidence="3 4">
    <name type="scientific">Lactobacillus helveticus</name>
    <name type="common">Lactobacillus suntoryeus</name>
    <dbReference type="NCBI Taxonomy" id="1587"/>
    <lineage>
        <taxon>Bacteria</taxon>
        <taxon>Bacillati</taxon>
        <taxon>Bacillota</taxon>
        <taxon>Bacilli</taxon>
        <taxon>Lactobacillales</taxon>
        <taxon>Lactobacillaceae</taxon>
        <taxon>Lactobacillus</taxon>
    </lineage>
</organism>